<dbReference type="OrthoDB" id="9220997at2759"/>
<name>A0A2I0TAN4_LIMLA</name>
<sequence length="135" mass="14331">MPAGSKMDPLLAKAEPISNGVKGPKLDTVLEVGPHQCQVQRDNHFPSPAGYTISDPSQGPIGLLGHLGTLLAHIQPALDQHPQVLFLQAAFQPPLPKPVALHGVVVTQVLDLALILVDFHTIGFGQLTQPVQIPL</sequence>
<dbReference type="Proteomes" id="UP000233556">
    <property type="component" value="Unassembled WGS sequence"/>
</dbReference>
<reference evidence="2" key="2">
    <citation type="submission" date="2017-12" db="EMBL/GenBank/DDBJ databases">
        <title>Genome sequence of the Bar-tailed Godwit (Limosa lapponica baueri).</title>
        <authorList>
            <person name="Lima N.C.B."/>
            <person name="Parody-Merino A.M."/>
            <person name="Battley P.F."/>
            <person name="Fidler A.E."/>
            <person name="Prosdocimi F."/>
        </authorList>
    </citation>
    <scope>NUCLEOTIDE SEQUENCE [LARGE SCALE GENOMIC DNA]</scope>
</reference>
<dbReference type="EMBL" id="KZ513834">
    <property type="protein sequence ID" value="PKU30858.1"/>
    <property type="molecule type" value="Genomic_DNA"/>
</dbReference>
<evidence type="ECO:0000313" key="2">
    <source>
        <dbReference type="Proteomes" id="UP000233556"/>
    </source>
</evidence>
<protein>
    <submittedName>
        <fullName evidence="1">Uncharacterized protein</fullName>
    </submittedName>
</protein>
<evidence type="ECO:0000313" key="1">
    <source>
        <dbReference type="EMBL" id="PKU30858.1"/>
    </source>
</evidence>
<dbReference type="AlphaFoldDB" id="A0A2I0TAN4"/>
<organism evidence="1 2">
    <name type="scientific">Limosa lapponica baueri</name>
    <dbReference type="NCBI Taxonomy" id="1758121"/>
    <lineage>
        <taxon>Eukaryota</taxon>
        <taxon>Metazoa</taxon>
        <taxon>Chordata</taxon>
        <taxon>Craniata</taxon>
        <taxon>Vertebrata</taxon>
        <taxon>Euteleostomi</taxon>
        <taxon>Archelosauria</taxon>
        <taxon>Archosauria</taxon>
        <taxon>Dinosauria</taxon>
        <taxon>Saurischia</taxon>
        <taxon>Theropoda</taxon>
        <taxon>Coelurosauria</taxon>
        <taxon>Aves</taxon>
        <taxon>Neognathae</taxon>
        <taxon>Neoaves</taxon>
        <taxon>Charadriiformes</taxon>
        <taxon>Scolopacidae</taxon>
        <taxon>Limosa</taxon>
    </lineage>
</organism>
<gene>
    <name evidence="1" type="ORF">llap_18838</name>
</gene>
<keyword evidence="2" id="KW-1185">Reference proteome</keyword>
<reference evidence="2" key="1">
    <citation type="submission" date="2017-11" db="EMBL/GenBank/DDBJ databases">
        <authorList>
            <person name="Lima N.C."/>
            <person name="Parody-Merino A.M."/>
            <person name="Battley P.F."/>
            <person name="Fidler A.E."/>
            <person name="Prosdocimi F."/>
        </authorList>
    </citation>
    <scope>NUCLEOTIDE SEQUENCE [LARGE SCALE GENOMIC DNA]</scope>
</reference>
<accession>A0A2I0TAN4</accession>
<proteinExistence type="predicted"/>